<organism evidence="2 3">
    <name type="scientific">Nonomuraea deserti</name>
    <dbReference type="NCBI Taxonomy" id="1848322"/>
    <lineage>
        <taxon>Bacteria</taxon>
        <taxon>Bacillati</taxon>
        <taxon>Actinomycetota</taxon>
        <taxon>Actinomycetes</taxon>
        <taxon>Streptosporangiales</taxon>
        <taxon>Streptosporangiaceae</taxon>
        <taxon>Nonomuraea</taxon>
    </lineage>
</organism>
<protein>
    <recommendedName>
        <fullName evidence="1">Integrase catalytic domain-containing protein</fullName>
    </recommendedName>
</protein>
<dbReference type="Proteomes" id="UP000295258">
    <property type="component" value="Unassembled WGS sequence"/>
</dbReference>
<evidence type="ECO:0000313" key="2">
    <source>
        <dbReference type="EMBL" id="TDD00578.1"/>
    </source>
</evidence>
<dbReference type="Pfam" id="PF13683">
    <property type="entry name" value="rve_3"/>
    <property type="match status" value="1"/>
</dbReference>
<comment type="caution">
    <text evidence="2">The sequence shown here is derived from an EMBL/GenBank/DDBJ whole genome shotgun (WGS) entry which is preliminary data.</text>
</comment>
<name>A0A4R4V5Z1_9ACTN</name>
<dbReference type="GO" id="GO:0003676">
    <property type="term" value="F:nucleic acid binding"/>
    <property type="evidence" value="ECO:0007669"/>
    <property type="project" value="InterPro"/>
</dbReference>
<accession>A0A4R4V5Z1</accession>
<dbReference type="InterPro" id="IPR001584">
    <property type="entry name" value="Integrase_cat-core"/>
</dbReference>
<sequence>MNGQRQYILAVIEQTTRRVRVLGTTAHPTADWVIQAIRNVLMDLEDAGCRARFLIRDRDRKFPAPMDEILTETGIKTLRTGIRIPRMNSIMERWVQSCRHKLLDRCLLWDERHLRHALHEYEWFYNQHRAHQALAQAAPLRPVPETITDPEQIIHLNIRRRDRLGGILHESSHTP</sequence>
<evidence type="ECO:0000259" key="1">
    <source>
        <dbReference type="PROSITE" id="PS50994"/>
    </source>
</evidence>
<dbReference type="InterPro" id="IPR036397">
    <property type="entry name" value="RNaseH_sf"/>
</dbReference>
<proteinExistence type="predicted"/>
<dbReference type="SUPFAM" id="SSF53098">
    <property type="entry name" value="Ribonuclease H-like"/>
    <property type="match status" value="1"/>
</dbReference>
<dbReference type="RefSeq" id="WP_132598358.1">
    <property type="nucleotide sequence ID" value="NZ_SMKO01000091.1"/>
</dbReference>
<dbReference type="AlphaFoldDB" id="A0A4R4V5Z1"/>
<dbReference type="Gene3D" id="3.30.420.10">
    <property type="entry name" value="Ribonuclease H-like superfamily/Ribonuclease H"/>
    <property type="match status" value="1"/>
</dbReference>
<evidence type="ECO:0000313" key="3">
    <source>
        <dbReference type="Proteomes" id="UP000295258"/>
    </source>
</evidence>
<dbReference type="GO" id="GO:0015074">
    <property type="term" value="P:DNA integration"/>
    <property type="evidence" value="ECO:0007669"/>
    <property type="project" value="InterPro"/>
</dbReference>
<feature type="domain" description="Integrase catalytic" evidence="1">
    <location>
        <begin position="1"/>
        <end position="147"/>
    </location>
</feature>
<dbReference type="EMBL" id="SMKO01000091">
    <property type="protein sequence ID" value="TDD00578.1"/>
    <property type="molecule type" value="Genomic_DNA"/>
</dbReference>
<dbReference type="PROSITE" id="PS50994">
    <property type="entry name" value="INTEGRASE"/>
    <property type="match status" value="1"/>
</dbReference>
<reference evidence="2 3" key="1">
    <citation type="submission" date="2019-03" db="EMBL/GenBank/DDBJ databases">
        <title>Draft genome sequences of novel Actinobacteria.</title>
        <authorList>
            <person name="Sahin N."/>
            <person name="Ay H."/>
            <person name="Saygin H."/>
        </authorList>
    </citation>
    <scope>NUCLEOTIDE SEQUENCE [LARGE SCALE GENOMIC DNA]</scope>
    <source>
        <strain evidence="2 3">KC310</strain>
    </source>
</reference>
<dbReference type="InterPro" id="IPR012337">
    <property type="entry name" value="RNaseH-like_sf"/>
</dbReference>
<keyword evidence="3" id="KW-1185">Reference proteome</keyword>
<gene>
    <name evidence="2" type="ORF">E1292_28400</name>
</gene>